<evidence type="ECO:0000313" key="3">
    <source>
        <dbReference type="EMBL" id="MBC5770094.1"/>
    </source>
</evidence>
<dbReference type="InterPro" id="IPR026866">
    <property type="entry name" value="CR006_AAA"/>
</dbReference>
<gene>
    <name evidence="3" type="ORF">H8Z83_07100</name>
</gene>
<protein>
    <submittedName>
        <fullName evidence="3">AAA family ATPase</fullName>
    </submittedName>
</protein>
<feature type="domain" description="Protein CR006 P-loop" evidence="2">
    <location>
        <begin position="43"/>
        <end position="741"/>
    </location>
</feature>
<dbReference type="Gene3D" id="3.40.50.300">
    <property type="entry name" value="P-loop containing nucleotide triphosphate hydrolases"/>
    <property type="match status" value="1"/>
</dbReference>
<organism evidence="3 4">
    <name type="scientific">Dysosmobacter segnis</name>
    <dbReference type="NCBI Taxonomy" id="2763042"/>
    <lineage>
        <taxon>Bacteria</taxon>
        <taxon>Bacillati</taxon>
        <taxon>Bacillota</taxon>
        <taxon>Clostridia</taxon>
        <taxon>Eubacteriales</taxon>
        <taxon>Oscillospiraceae</taxon>
        <taxon>Dysosmobacter</taxon>
    </lineage>
</organism>
<dbReference type="EMBL" id="JACOQI010000005">
    <property type="protein sequence ID" value="MBC5770094.1"/>
    <property type="molecule type" value="Genomic_DNA"/>
</dbReference>
<dbReference type="AlphaFoldDB" id="A0A923MIH1"/>
<keyword evidence="4" id="KW-1185">Reference proteome</keyword>
<feature type="coiled-coil region" evidence="1">
    <location>
        <begin position="125"/>
        <end position="152"/>
    </location>
</feature>
<comment type="caution">
    <text evidence="3">The sequence shown here is derived from an EMBL/GenBank/DDBJ whole genome shotgun (WGS) entry which is preliminary data.</text>
</comment>
<feature type="coiled-coil region" evidence="1">
    <location>
        <begin position="396"/>
        <end position="423"/>
    </location>
</feature>
<dbReference type="RefSeq" id="WP_187014388.1">
    <property type="nucleotide sequence ID" value="NZ_JACOQI010000005.1"/>
</dbReference>
<name>A0A923MIH1_9FIRM</name>
<sequence>MPTTIDSMTGVEIKSPFFDTAVSLELFPVHPNVLKNPNAPQKNRVALIYGSNGSGKSTIAQGFREYAESVVPKTVELNPTAGAAIIKMSSGMKSEKIFVFDEKYISRNIKVQESGLGTIVLLGEQVELEKRLEELKAQIAKLQANIDSKAENVEKFNLVSDVISPEYWKAAITKKLQSPGGWAETSGIRIKRNQIKTRVTDAEVDRLGQLTPQKDETLTREKFTELFSVFDGIETSASPVAPEIRAIDIPEKVVEDTKRLLAEAPQKPILTEREQELLQSFGIEVLSNAKGFLSVKANEICPTCLQLISEEHRTESLRQIENILNREVEEYRKELESLILPEIEAEHYQRYSVLDSELLGQIILQIASVNAMIASHNKTIRNKTADPLSPIECVGSEKLITAYKQLNNLLGKLESKRESFNQIVTNRQTTEKELLKLNDEIAHYVIYTEYQSLLSQRTAKQTAEEELYQLIQARKDHVKEQQFLDAQRKNLQIAVEQINKSLSYIFYSNSRLKLHLENDQMYHLTVNGKDVFPDKISCGERNALALCYFFSEIAKETELQKLYHDEMFVVIDDPVSSFDVENRVGILSFLRYKLNQMLSACATTKVLMMSHDVSVIFDLQKVMDEVSANCAEVGKHAEYCSFQLVNKRIVPFKAKSHNEYTRLMKCVYEYGRNPEPTAELTIGNMTRRVLEAFSTFTFKEGPDKVSLNPQVLALIPDQNKRAYFQNSMYRLVLNTESHLQEAVQGAPEMSFFSHLTVEEKQRTARDVLCFMYCVNPAHVLAHLPNARKELDNWMASIG</sequence>
<evidence type="ECO:0000256" key="1">
    <source>
        <dbReference type="SAM" id="Coils"/>
    </source>
</evidence>
<proteinExistence type="predicted"/>
<evidence type="ECO:0000313" key="4">
    <source>
        <dbReference type="Proteomes" id="UP000620327"/>
    </source>
</evidence>
<dbReference type="Proteomes" id="UP000620327">
    <property type="component" value="Unassembled WGS sequence"/>
</dbReference>
<reference evidence="3" key="1">
    <citation type="submission" date="2020-08" db="EMBL/GenBank/DDBJ databases">
        <title>Genome public.</title>
        <authorList>
            <person name="Liu C."/>
            <person name="Sun Q."/>
        </authorList>
    </citation>
    <scope>NUCLEOTIDE SEQUENCE</scope>
    <source>
        <strain evidence="3">BX15</strain>
    </source>
</reference>
<dbReference type="SUPFAM" id="SSF52540">
    <property type="entry name" value="P-loop containing nucleoside triphosphate hydrolases"/>
    <property type="match status" value="1"/>
</dbReference>
<dbReference type="InterPro" id="IPR027417">
    <property type="entry name" value="P-loop_NTPase"/>
</dbReference>
<accession>A0A923MIH1</accession>
<dbReference type="Pfam" id="PF13166">
    <property type="entry name" value="AAA_13"/>
    <property type="match status" value="1"/>
</dbReference>
<evidence type="ECO:0000259" key="2">
    <source>
        <dbReference type="Pfam" id="PF13166"/>
    </source>
</evidence>
<keyword evidence="1" id="KW-0175">Coiled coil</keyword>